<name>A0ABS5HPV0_9RHOB</name>
<dbReference type="Pfam" id="PF20056">
    <property type="entry name" value="DUF6455"/>
    <property type="match status" value="1"/>
</dbReference>
<dbReference type="InterPro" id="IPR045601">
    <property type="entry name" value="DUF6455"/>
</dbReference>
<proteinExistence type="predicted"/>
<accession>A0ABS5HPV0</accession>
<reference evidence="2 3" key="1">
    <citation type="journal article" date="2021" name="Arch. Microbiol.">
        <title>Thalassobius aquimarinus sp. nov., isolated from the Sea of Japan seashore.</title>
        <authorList>
            <person name="Kurilenko V.V."/>
            <person name="Romanenko L.A."/>
            <person name="Chernysheva N.Y."/>
            <person name="Velansky P.V."/>
            <person name="Tekutyeva L.A."/>
            <person name="Isaeva M.P."/>
            <person name="Mikhailov V.V."/>
        </authorList>
    </citation>
    <scope>NUCLEOTIDE SEQUENCE [LARGE SCALE GENOMIC DNA]</scope>
    <source>
        <strain evidence="2 3">KMM 8518</strain>
    </source>
</reference>
<sequence>MGFINRLSVHTPIMARMGKVLGVDFARAMERDPSAVHKYREAAMRCAQCNREGDCQPWMDAHGQASEAPDYCRNKALLEELSGA</sequence>
<evidence type="ECO:0000313" key="2">
    <source>
        <dbReference type="EMBL" id="MBR9650991.1"/>
    </source>
</evidence>
<dbReference type="EMBL" id="JADMKU010000005">
    <property type="protein sequence ID" value="MBR9650991.1"/>
    <property type="molecule type" value="Genomic_DNA"/>
</dbReference>
<dbReference type="RefSeq" id="WP_212700503.1">
    <property type="nucleotide sequence ID" value="NZ_JADMKU010000005.1"/>
</dbReference>
<dbReference type="Proteomes" id="UP001195941">
    <property type="component" value="Unassembled WGS sequence"/>
</dbReference>
<evidence type="ECO:0000259" key="1">
    <source>
        <dbReference type="Pfam" id="PF20056"/>
    </source>
</evidence>
<evidence type="ECO:0000313" key="3">
    <source>
        <dbReference type="Proteomes" id="UP001195941"/>
    </source>
</evidence>
<protein>
    <recommendedName>
        <fullName evidence="1">DUF6455 domain-containing protein</fullName>
    </recommendedName>
</protein>
<feature type="domain" description="DUF6455" evidence="1">
    <location>
        <begin position="1"/>
        <end position="82"/>
    </location>
</feature>
<comment type="caution">
    <text evidence="2">The sequence shown here is derived from an EMBL/GenBank/DDBJ whole genome shotgun (WGS) entry which is preliminary data.</text>
</comment>
<organism evidence="2 3">
    <name type="scientific">Thalassovita aquimarina</name>
    <dbReference type="NCBI Taxonomy" id="2785917"/>
    <lineage>
        <taxon>Bacteria</taxon>
        <taxon>Pseudomonadati</taxon>
        <taxon>Pseudomonadota</taxon>
        <taxon>Alphaproteobacteria</taxon>
        <taxon>Rhodobacterales</taxon>
        <taxon>Roseobacteraceae</taxon>
        <taxon>Thalassovita</taxon>
    </lineage>
</organism>
<gene>
    <name evidence="2" type="ORF">IT775_07650</name>
</gene>
<keyword evidence="3" id="KW-1185">Reference proteome</keyword>